<proteinExistence type="predicted"/>
<name>A0A0A9ENW2_ARUDO</name>
<sequence>MLARSCRCSAEVWAGAEALH</sequence>
<evidence type="ECO:0000313" key="1">
    <source>
        <dbReference type="EMBL" id="JAE01797.1"/>
    </source>
</evidence>
<dbReference type="EMBL" id="GBRH01196099">
    <property type="protein sequence ID" value="JAE01797.1"/>
    <property type="molecule type" value="Transcribed_RNA"/>
</dbReference>
<protein>
    <submittedName>
        <fullName evidence="1">Uncharacterized protein</fullName>
    </submittedName>
</protein>
<reference evidence="1" key="2">
    <citation type="journal article" date="2015" name="Data Brief">
        <title>Shoot transcriptome of the giant reed, Arundo donax.</title>
        <authorList>
            <person name="Barrero R.A."/>
            <person name="Guerrero F.D."/>
            <person name="Moolhuijzen P."/>
            <person name="Goolsby J.A."/>
            <person name="Tidwell J."/>
            <person name="Bellgard S.E."/>
            <person name="Bellgard M.I."/>
        </authorList>
    </citation>
    <scope>NUCLEOTIDE SEQUENCE</scope>
    <source>
        <tissue evidence="1">Shoot tissue taken approximately 20 cm above the soil surface</tissue>
    </source>
</reference>
<reference evidence="1" key="1">
    <citation type="submission" date="2014-09" db="EMBL/GenBank/DDBJ databases">
        <authorList>
            <person name="Magalhaes I.L.F."/>
            <person name="Oliveira U."/>
            <person name="Santos F.R."/>
            <person name="Vidigal T.H.D.A."/>
            <person name="Brescovit A.D."/>
            <person name="Santos A.J."/>
        </authorList>
    </citation>
    <scope>NUCLEOTIDE SEQUENCE</scope>
    <source>
        <tissue evidence="1">Shoot tissue taken approximately 20 cm above the soil surface</tissue>
    </source>
</reference>
<organism evidence="1">
    <name type="scientific">Arundo donax</name>
    <name type="common">Giant reed</name>
    <name type="synonym">Donax arundinaceus</name>
    <dbReference type="NCBI Taxonomy" id="35708"/>
    <lineage>
        <taxon>Eukaryota</taxon>
        <taxon>Viridiplantae</taxon>
        <taxon>Streptophyta</taxon>
        <taxon>Embryophyta</taxon>
        <taxon>Tracheophyta</taxon>
        <taxon>Spermatophyta</taxon>
        <taxon>Magnoliopsida</taxon>
        <taxon>Liliopsida</taxon>
        <taxon>Poales</taxon>
        <taxon>Poaceae</taxon>
        <taxon>PACMAD clade</taxon>
        <taxon>Arundinoideae</taxon>
        <taxon>Arundineae</taxon>
        <taxon>Arundo</taxon>
    </lineage>
</organism>
<accession>A0A0A9ENW2</accession>
<dbReference type="AlphaFoldDB" id="A0A0A9ENW2"/>